<accession>A0A9Q0IR02</accession>
<sequence>MFCPTFNVASASLEGQCANINPFCSYCYSIQPGRNQRIKLVVDNHERNAGATTEEDGATATQPNHIIPSVPNGNVYLSQNGTIVRTRRLLHHPNNPKTGSPCRLAKRFKTLDMLAETHEENLPVDADEVPPPSETGNGVGVVGMCVSTTSCVVDVNLNTQIHRGSPGSRNITQLKTFGSRGSGRTMESVGPPCGADQPQTLVDNHKGSGETLESHSDHMLSDEEELWMGPWNCLHIPMTKL</sequence>
<evidence type="ECO:0000313" key="3">
    <source>
        <dbReference type="Proteomes" id="UP001148018"/>
    </source>
</evidence>
<reference evidence="2" key="1">
    <citation type="submission" date="2022-07" db="EMBL/GenBank/DDBJ databases">
        <title>Chromosome-level genome of Muraenolepis orangiensis.</title>
        <authorList>
            <person name="Kim J."/>
        </authorList>
    </citation>
    <scope>NUCLEOTIDE SEQUENCE</scope>
    <source>
        <strain evidence="2">KU_S4_2022</strain>
        <tissue evidence="2">Muscle</tissue>
    </source>
</reference>
<keyword evidence="3" id="KW-1185">Reference proteome</keyword>
<feature type="region of interest" description="Disordered" evidence="1">
    <location>
        <begin position="178"/>
        <end position="197"/>
    </location>
</feature>
<proteinExistence type="predicted"/>
<dbReference type="AlphaFoldDB" id="A0A9Q0IR02"/>
<protein>
    <submittedName>
        <fullName evidence="2">Uncharacterized protein</fullName>
    </submittedName>
</protein>
<dbReference type="OrthoDB" id="10029135at2759"/>
<dbReference type="Proteomes" id="UP001148018">
    <property type="component" value="Unassembled WGS sequence"/>
</dbReference>
<evidence type="ECO:0000256" key="1">
    <source>
        <dbReference type="SAM" id="MobiDB-lite"/>
    </source>
</evidence>
<organism evidence="2 3">
    <name type="scientific">Muraenolepis orangiensis</name>
    <name type="common">Patagonian moray cod</name>
    <dbReference type="NCBI Taxonomy" id="630683"/>
    <lineage>
        <taxon>Eukaryota</taxon>
        <taxon>Metazoa</taxon>
        <taxon>Chordata</taxon>
        <taxon>Craniata</taxon>
        <taxon>Vertebrata</taxon>
        <taxon>Euteleostomi</taxon>
        <taxon>Actinopterygii</taxon>
        <taxon>Neopterygii</taxon>
        <taxon>Teleostei</taxon>
        <taxon>Neoteleostei</taxon>
        <taxon>Acanthomorphata</taxon>
        <taxon>Zeiogadaria</taxon>
        <taxon>Gadariae</taxon>
        <taxon>Gadiformes</taxon>
        <taxon>Muraenolepidoidei</taxon>
        <taxon>Muraenolepididae</taxon>
        <taxon>Muraenolepis</taxon>
    </lineage>
</organism>
<evidence type="ECO:0000313" key="2">
    <source>
        <dbReference type="EMBL" id="KAJ3609927.1"/>
    </source>
</evidence>
<gene>
    <name evidence="2" type="ORF">NHX12_022021</name>
</gene>
<name>A0A9Q0IR02_9TELE</name>
<dbReference type="EMBL" id="JANIIK010000038">
    <property type="protein sequence ID" value="KAJ3609927.1"/>
    <property type="molecule type" value="Genomic_DNA"/>
</dbReference>
<comment type="caution">
    <text evidence="2">The sequence shown here is derived from an EMBL/GenBank/DDBJ whole genome shotgun (WGS) entry which is preliminary data.</text>
</comment>